<sequence length="78" mass="8417">MDYGMANGLNLSIFLSCPMYATVVVADSKMGHGWYAYSPSKTCAIDSKIGACCGDPQAGLLLLSCWITITGRFSWRTV</sequence>
<evidence type="ECO:0000313" key="2">
    <source>
        <dbReference type="Proteomes" id="UP000309997"/>
    </source>
</evidence>
<accession>A0ACC4BXI0</accession>
<proteinExistence type="predicted"/>
<gene>
    <name evidence="1" type="ORF">D5086_014197</name>
</gene>
<reference evidence="1 2" key="1">
    <citation type="journal article" date="2024" name="Plant Biotechnol. J.">
        <title>Genome and CRISPR/Cas9 system of a widespread forest tree (Populus alba) in the world.</title>
        <authorList>
            <person name="Liu Y.J."/>
            <person name="Jiang P.F."/>
            <person name="Han X.M."/>
            <person name="Li X.Y."/>
            <person name="Wang H.M."/>
            <person name="Wang Y.J."/>
            <person name="Wang X.X."/>
            <person name="Zeng Q.Y."/>
        </authorList>
    </citation>
    <scope>NUCLEOTIDE SEQUENCE [LARGE SCALE GENOMIC DNA]</scope>
    <source>
        <strain evidence="2">cv. PAL-ZL1</strain>
    </source>
</reference>
<protein>
    <submittedName>
        <fullName evidence="1">Uncharacterized protein</fullName>
    </submittedName>
</protein>
<dbReference type="Proteomes" id="UP000309997">
    <property type="component" value="Unassembled WGS sequence"/>
</dbReference>
<comment type="caution">
    <text evidence="1">The sequence shown here is derived from an EMBL/GenBank/DDBJ whole genome shotgun (WGS) entry which is preliminary data.</text>
</comment>
<evidence type="ECO:0000313" key="1">
    <source>
        <dbReference type="EMBL" id="KAL3583136.1"/>
    </source>
</evidence>
<name>A0ACC4BXI0_POPAL</name>
<organism evidence="1 2">
    <name type="scientific">Populus alba</name>
    <name type="common">White poplar</name>
    <dbReference type="NCBI Taxonomy" id="43335"/>
    <lineage>
        <taxon>Eukaryota</taxon>
        <taxon>Viridiplantae</taxon>
        <taxon>Streptophyta</taxon>
        <taxon>Embryophyta</taxon>
        <taxon>Tracheophyta</taxon>
        <taxon>Spermatophyta</taxon>
        <taxon>Magnoliopsida</taxon>
        <taxon>eudicotyledons</taxon>
        <taxon>Gunneridae</taxon>
        <taxon>Pentapetalae</taxon>
        <taxon>rosids</taxon>
        <taxon>fabids</taxon>
        <taxon>Malpighiales</taxon>
        <taxon>Salicaceae</taxon>
        <taxon>Saliceae</taxon>
        <taxon>Populus</taxon>
    </lineage>
</organism>
<dbReference type="EMBL" id="RCHU02000007">
    <property type="protein sequence ID" value="KAL3583136.1"/>
    <property type="molecule type" value="Genomic_DNA"/>
</dbReference>
<keyword evidence="2" id="KW-1185">Reference proteome</keyword>